<proteinExistence type="predicted"/>
<organism evidence="2 3">
    <name type="scientific">Racocetra fulgida</name>
    <dbReference type="NCBI Taxonomy" id="60492"/>
    <lineage>
        <taxon>Eukaryota</taxon>
        <taxon>Fungi</taxon>
        <taxon>Fungi incertae sedis</taxon>
        <taxon>Mucoromycota</taxon>
        <taxon>Glomeromycotina</taxon>
        <taxon>Glomeromycetes</taxon>
        <taxon>Diversisporales</taxon>
        <taxon>Gigasporaceae</taxon>
        <taxon>Racocetra</taxon>
    </lineage>
</organism>
<evidence type="ECO:0000313" key="2">
    <source>
        <dbReference type="EMBL" id="CAG8489628.1"/>
    </source>
</evidence>
<reference evidence="2" key="1">
    <citation type="submission" date="2021-06" db="EMBL/GenBank/DDBJ databases">
        <authorList>
            <person name="Kallberg Y."/>
            <person name="Tangrot J."/>
            <person name="Rosling A."/>
        </authorList>
    </citation>
    <scope>NUCLEOTIDE SEQUENCE</scope>
    <source>
        <strain evidence="2">IN212</strain>
    </source>
</reference>
<protein>
    <submittedName>
        <fullName evidence="2">4373_t:CDS:1</fullName>
    </submittedName>
</protein>
<feature type="compositionally biased region" description="Acidic residues" evidence="1">
    <location>
        <begin position="25"/>
        <end position="42"/>
    </location>
</feature>
<evidence type="ECO:0000256" key="1">
    <source>
        <dbReference type="SAM" id="MobiDB-lite"/>
    </source>
</evidence>
<dbReference type="Proteomes" id="UP000789396">
    <property type="component" value="Unassembled WGS sequence"/>
</dbReference>
<name>A0A9N8ZGE3_9GLOM</name>
<dbReference type="EMBL" id="CAJVPZ010001327">
    <property type="protein sequence ID" value="CAG8489628.1"/>
    <property type="molecule type" value="Genomic_DNA"/>
</dbReference>
<gene>
    <name evidence="2" type="ORF">RFULGI_LOCUS1921</name>
</gene>
<evidence type="ECO:0000313" key="3">
    <source>
        <dbReference type="Proteomes" id="UP000789396"/>
    </source>
</evidence>
<feature type="region of interest" description="Disordered" evidence="1">
    <location>
        <begin position="1"/>
        <end position="57"/>
    </location>
</feature>
<comment type="caution">
    <text evidence="2">The sequence shown here is derived from an EMBL/GenBank/DDBJ whole genome shotgun (WGS) entry which is preliminary data.</text>
</comment>
<keyword evidence="3" id="KW-1185">Reference proteome</keyword>
<dbReference type="AlphaFoldDB" id="A0A9N8ZGE3"/>
<sequence>MLECIKNTGYFEDEKDEEKNKEEDKENEEEEYGENEGEDEHNDENKENARVENREEGYTNVITHSINTGDTVLIKQTYYRATYKEILGYC</sequence>
<feature type="compositionally biased region" description="Basic and acidic residues" evidence="1">
    <location>
        <begin position="43"/>
        <end position="57"/>
    </location>
</feature>
<accession>A0A9N8ZGE3</accession>